<reference evidence="2" key="1">
    <citation type="submission" date="2020-01" db="EMBL/GenBank/DDBJ databases">
        <authorList>
            <person name="Chen W.-M."/>
        </authorList>
    </citation>
    <scope>NUCLEOTIDE SEQUENCE</scope>
    <source>
        <strain evidence="2">CYK-10</strain>
    </source>
</reference>
<name>A0AAE4YAL1_9RHOB</name>
<gene>
    <name evidence="2" type="ORF">GV832_02820</name>
</gene>
<dbReference type="RefSeq" id="WP_168773306.1">
    <property type="nucleotide sequence ID" value="NZ_JAABNR010000002.1"/>
</dbReference>
<keyword evidence="1" id="KW-0732">Signal</keyword>
<comment type="caution">
    <text evidence="2">The sequence shown here is derived from an EMBL/GenBank/DDBJ whole genome shotgun (WGS) entry which is preliminary data.</text>
</comment>
<dbReference type="EMBL" id="JAABNR010000002">
    <property type="protein sequence ID" value="NBZ86500.1"/>
    <property type="molecule type" value="Genomic_DNA"/>
</dbReference>
<feature type="signal peptide" evidence="1">
    <location>
        <begin position="1"/>
        <end position="18"/>
    </location>
</feature>
<protein>
    <recommendedName>
        <fullName evidence="4">Lipoprotein</fullName>
    </recommendedName>
</protein>
<organism evidence="2 3">
    <name type="scientific">Stagnihabitans tardus</name>
    <dbReference type="NCBI Taxonomy" id="2699202"/>
    <lineage>
        <taxon>Bacteria</taxon>
        <taxon>Pseudomonadati</taxon>
        <taxon>Pseudomonadota</taxon>
        <taxon>Alphaproteobacteria</taxon>
        <taxon>Rhodobacterales</taxon>
        <taxon>Paracoccaceae</taxon>
        <taxon>Stagnihabitans</taxon>
    </lineage>
</organism>
<keyword evidence="3" id="KW-1185">Reference proteome</keyword>
<proteinExistence type="predicted"/>
<sequence length="234" mass="26115">MMKRALLPMVFLAAPVLAGSFTPPEGCKAHLTVQMRGCLVSHFYTCEADAPGDQWRADYGANGPFYLSRINAQTEWVESYEIDPPMKETLDDSPKDRANFDELLTTGLDSFDFGLTKADGTKTRVTGFDKLTGREVVIDGVTLKESEYEYTQQAEDGTVLRHSRGHEYVSPDWRTFLSGKSEWEMEDGSWVGSDNSPVKFIEPGEPGFGNTIPLFECDDQMSQLEALPQSQKGF</sequence>
<evidence type="ECO:0008006" key="4">
    <source>
        <dbReference type="Google" id="ProtNLM"/>
    </source>
</evidence>
<evidence type="ECO:0000256" key="1">
    <source>
        <dbReference type="SAM" id="SignalP"/>
    </source>
</evidence>
<accession>A0AAE4YAL1</accession>
<dbReference type="AlphaFoldDB" id="A0AAE4YAL1"/>
<evidence type="ECO:0000313" key="2">
    <source>
        <dbReference type="EMBL" id="NBZ86500.1"/>
    </source>
</evidence>
<evidence type="ECO:0000313" key="3">
    <source>
        <dbReference type="Proteomes" id="UP001193501"/>
    </source>
</evidence>
<dbReference type="Proteomes" id="UP001193501">
    <property type="component" value="Unassembled WGS sequence"/>
</dbReference>
<feature type="chain" id="PRO_5042294000" description="Lipoprotein" evidence="1">
    <location>
        <begin position="19"/>
        <end position="234"/>
    </location>
</feature>